<evidence type="ECO:0000313" key="2">
    <source>
        <dbReference type="Proteomes" id="UP001583177"/>
    </source>
</evidence>
<keyword evidence="2" id="KW-1185">Reference proteome</keyword>
<reference evidence="1 2" key="1">
    <citation type="journal article" date="2024" name="IMA Fungus">
        <title>IMA Genome - F19 : A genome assembly and annotation guide to empower mycologists, including annotated draft genome sequences of Ceratocystis pirilliformis, Diaporthe australafricana, Fusarium ophioides, Paecilomyces lecythidis, and Sporothrix stenoceras.</title>
        <authorList>
            <person name="Aylward J."/>
            <person name="Wilson A.M."/>
            <person name="Visagie C.M."/>
            <person name="Spraker J."/>
            <person name="Barnes I."/>
            <person name="Buitendag C."/>
            <person name="Ceriani C."/>
            <person name="Del Mar Angel L."/>
            <person name="du Plessis D."/>
            <person name="Fuchs T."/>
            <person name="Gasser K."/>
            <person name="Kramer D."/>
            <person name="Li W."/>
            <person name="Munsamy K."/>
            <person name="Piso A."/>
            <person name="Price J.L."/>
            <person name="Sonnekus B."/>
            <person name="Thomas C."/>
            <person name="van der Nest A."/>
            <person name="van Dijk A."/>
            <person name="van Heerden A."/>
            <person name="van Vuuren N."/>
            <person name="Yilmaz N."/>
            <person name="Duong T.A."/>
            <person name="van der Merwe N.A."/>
            <person name="Wingfield M.J."/>
            <person name="Wingfield B.D."/>
        </authorList>
    </citation>
    <scope>NUCLEOTIDE SEQUENCE [LARGE SCALE GENOMIC DNA]</scope>
    <source>
        <strain evidence="1 2">CMW 18300</strain>
    </source>
</reference>
<protein>
    <recommendedName>
        <fullName evidence="3">Protein kinase domain-containing protein</fullName>
    </recommendedName>
</protein>
<evidence type="ECO:0008006" key="3">
    <source>
        <dbReference type="Google" id="ProtNLM"/>
    </source>
</evidence>
<organism evidence="1 2">
    <name type="scientific">Diaporthe australafricana</name>
    <dbReference type="NCBI Taxonomy" id="127596"/>
    <lineage>
        <taxon>Eukaryota</taxon>
        <taxon>Fungi</taxon>
        <taxon>Dikarya</taxon>
        <taxon>Ascomycota</taxon>
        <taxon>Pezizomycotina</taxon>
        <taxon>Sordariomycetes</taxon>
        <taxon>Sordariomycetidae</taxon>
        <taxon>Diaporthales</taxon>
        <taxon>Diaporthaceae</taxon>
        <taxon>Diaporthe</taxon>
    </lineage>
</organism>
<dbReference type="InterPro" id="IPR011009">
    <property type="entry name" value="Kinase-like_dom_sf"/>
</dbReference>
<dbReference type="SUPFAM" id="SSF56112">
    <property type="entry name" value="Protein kinase-like (PK-like)"/>
    <property type="match status" value="1"/>
</dbReference>
<dbReference type="EMBL" id="JAWRVE010000022">
    <property type="protein sequence ID" value="KAL1874445.1"/>
    <property type="molecule type" value="Genomic_DNA"/>
</dbReference>
<dbReference type="PANTHER" id="PTHR37542">
    <property type="entry name" value="HELO DOMAIN-CONTAINING PROTEIN-RELATED"/>
    <property type="match status" value="1"/>
</dbReference>
<proteinExistence type="predicted"/>
<dbReference type="PANTHER" id="PTHR37542:SF3">
    <property type="entry name" value="PRION-INHIBITION AND PROPAGATION HELO DOMAIN-CONTAINING PROTEIN"/>
    <property type="match status" value="1"/>
</dbReference>
<sequence length="382" mass="43149">MAAEVGVAIAIEATMVLAKKIAGEVKEHRKQLEKAKRYLSDPILIIDEATLQTILDIAKDVDRNPAILTERKEALKAAHDQAYQDLQAVDRHLGEWLDANNETLSYLKRRTALGNLDEKSRSFKDALGRFKSLAESLQKLDPVAAHKLEETEFEFLPGYERQTGRPFVHDAKLHIDIPGFPKKEYKVYVECRRYKNDFEGKDKNAEEQTDKHLEDLRDKNVEMQRMVLLNQNLAKANHAVGIPQVLGFRDEPPRGSKDHFGAFQLIMRIPGIDSNFGSTSLQSYITRLNSQPSLNDRINLCVQLAEAVFQVHKMSIVHKNIRPENILVIPPKRDTVPTGQNIASPPQETSGIRGELYLVGWQSARRLYVGLHAGRARPPGIS</sequence>
<comment type="caution">
    <text evidence="1">The sequence shown here is derived from an EMBL/GenBank/DDBJ whole genome shotgun (WGS) entry which is preliminary data.</text>
</comment>
<dbReference type="Gene3D" id="1.10.510.10">
    <property type="entry name" value="Transferase(Phosphotransferase) domain 1"/>
    <property type="match status" value="1"/>
</dbReference>
<gene>
    <name evidence="1" type="ORF">Daus18300_003463</name>
</gene>
<name>A0ABR3XF84_9PEZI</name>
<dbReference type="Proteomes" id="UP001583177">
    <property type="component" value="Unassembled WGS sequence"/>
</dbReference>
<evidence type="ECO:0000313" key="1">
    <source>
        <dbReference type="EMBL" id="KAL1874445.1"/>
    </source>
</evidence>
<accession>A0ABR3XF84</accession>